<proteinExistence type="predicted"/>
<name>A0A9N9PDS0_9GLOM</name>
<protein>
    <submittedName>
        <fullName evidence="1">19479_t:CDS:1</fullName>
    </submittedName>
</protein>
<dbReference type="Proteomes" id="UP000789759">
    <property type="component" value="Unassembled WGS sequence"/>
</dbReference>
<sequence>MGILTTACAKLSHSAFKYAIETASELESVFENINQKMRIQYLKMTIYTGTNKVACDPFTLCNSYFSIIISNILTYAIDRIKSLLVEIQENSTKYNKATTYLLSSSLELLDTNPTFYKVFLKAEDTFCQLLDNASIKTEFIACINQTVTMLLFKPLKASKIEVLKGYYLGTKHEKLLSEKQDVEAKKKK</sequence>
<gene>
    <name evidence="1" type="ORF">CPELLU_LOCUS18265</name>
</gene>
<organism evidence="1 2">
    <name type="scientific">Cetraspora pellucida</name>
    <dbReference type="NCBI Taxonomy" id="1433469"/>
    <lineage>
        <taxon>Eukaryota</taxon>
        <taxon>Fungi</taxon>
        <taxon>Fungi incertae sedis</taxon>
        <taxon>Mucoromycota</taxon>
        <taxon>Glomeromycotina</taxon>
        <taxon>Glomeromycetes</taxon>
        <taxon>Diversisporales</taxon>
        <taxon>Gigasporaceae</taxon>
        <taxon>Cetraspora</taxon>
    </lineage>
</organism>
<evidence type="ECO:0000313" key="1">
    <source>
        <dbReference type="EMBL" id="CAG8807142.1"/>
    </source>
</evidence>
<feature type="non-terminal residue" evidence="1">
    <location>
        <position position="1"/>
    </location>
</feature>
<dbReference type="AlphaFoldDB" id="A0A9N9PDS0"/>
<evidence type="ECO:0000313" key="2">
    <source>
        <dbReference type="Proteomes" id="UP000789759"/>
    </source>
</evidence>
<keyword evidence="2" id="KW-1185">Reference proteome</keyword>
<dbReference type="EMBL" id="CAJVQA010035449">
    <property type="protein sequence ID" value="CAG8807142.1"/>
    <property type="molecule type" value="Genomic_DNA"/>
</dbReference>
<accession>A0A9N9PDS0</accession>
<dbReference type="OrthoDB" id="2441661at2759"/>
<reference evidence="1" key="1">
    <citation type="submission" date="2021-06" db="EMBL/GenBank/DDBJ databases">
        <authorList>
            <person name="Kallberg Y."/>
            <person name="Tangrot J."/>
            <person name="Rosling A."/>
        </authorList>
    </citation>
    <scope>NUCLEOTIDE SEQUENCE</scope>
    <source>
        <strain evidence="1">FL966</strain>
    </source>
</reference>
<comment type="caution">
    <text evidence="1">The sequence shown here is derived from an EMBL/GenBank/DDBJ whole genome shotgun (WGS) entry which is preliminary data.</text>
</comment>